<evidence type="ECO:0000256" key="3">
    <source>
        <dbReference type="ARBA" id="ARBA00023163"/>
    </source>
</evidence>
<dbReference type="OrthoDB" id="3057168at2759"/>
<feature type="domain" description="Zn(2)-C6 fungal-type" evidence="6">
    <location>
        <begin position="10"/>
        <end position="38"/>
    </location>
</feature>
<dbReference type="Pfam" id="PF00172">
    <property type="entry name" value="Zn_clus"/>
    <property type="match status" value="1"/>
</dbReference>
<evidence type="ECO:0000313" key="8">
    <source>
        <dbReference type="Proteomes" id="UP000054383"/>
    </source>
</evidence>
<dbReference type="EMBL" id="CVMT01000009">
    <property type="protein sequence ID" value="CRG91258.1"/>
    <property type="molecule type" value="Genomic_DNA"/>
</dbReference>
<dbReference type="GO" id="GO:0003677">
    <property type="term" value="F:DNA binding"/>
    <property type="evidence" value="ECO:0007669"/>
    <property type="project" value="UniProtKB-KW"/>
</dbReference>
<dbReference type="InterPro" id="IPR021858">
    <property type="entry name" value="Fun_TF"/>
</dbReference>
<dbReference type="SMART" id="SM00066">
    <property type="entry name" value="GAL4"/>
    <property type="match status" value="1"/>
</dbReference>
<dbReference type="SUPFAM" id="SSF57701">
    <property type="entry name" value="Zn2/Cys6 DNA-binding domain"/>
    <property type="match status" value="1"/>
</dbReference>
<dbReference type="GO" id="GO:0000981">
    <property type="term" value="F:DNA-binding transcription factor activity, RNA polymerase II-specific"/>
    <property type="evidence" value="ECO:0007669"/>
    <property type="project" value="InterPro"/>
</dbReference>
<protein>
    <submittedName>
        <fullName evidence="7">Regulatory protein CAT8</fullName>
    </submittedName>
</protein>
<dbReference type="Pfam" id="PF11951">
    <property type="entry name" value="Fungal_trans_2"/>
    <property type="match status" value="1"/>
</dbReference>
<evidence type="ECO:0000313" key="7">
    <source>
        <dbReference type="EMBL" id="CRG91258.1"/>
    </source>
</evidence>
<dbReference type="Gene3D" id="4.10.240.10">
    <property type="entry name" value="Zn(2)-C6 fungal-type DNA-binding domain"/>
    <property type="match status" value="1"/>
</dbReference>
<dbReference type="Pfam" id="PF09994">
    <property type="entry name" value="T6SS_Tle1-like_cat"/>
    <property type="match status" value="1"/>
</dbReference>
<dbReference type="SUPFAM" id="SSF53474">
    <property type="entry name" value="alpha/beta-Hydrolases"/>
    <property type="match status" value="1"/>
</dbReference>
<gene>
    <name evidence="7" type="ORF">PISL3812_08306</name>
</gene>
<name>A0A0U1M6U9_TALIS</name>
<evidence type="ECO:0000256" key="1">
    <source>
        <dbReference type="ARBA" id="ARBA00023015"/>
    </source>
</evidence>
<dbReference type="InterPro" id="IPR029058">
    <property type="entry name" value="AB_hydrolase_fold"/>
</dbReference>
<evidence type="ECO:0000256" key="4">
    <source>
        <dbReference type="ARBA" id="ARBA00023242"/>
    </source>
</evidence>
<dbReference type="InterPro" id="IPR018712">
    <property type="entry name" value="Tle1-like_cat"/>
</dbReference>
<feature type="region of interest" description="Disordered" evidence="5">
    <location>
        <begin position="56"/>
        <end position="81"/>
    </location>
</feature>
<evidence type="ECO:0000256" key="5">
    <source>
        <dbReference type="SAM" id="MobiDB-lite"/>
    </source>
</evidence>
<evidence type="ECO:0000256" key="2">
    <source>
        <dbReference type="ARBA" id="ARBA00023125"/>
    </source>
</evidence>
<dbReference type="PROSITE" id="PS50048">
    <property type="entry name" value="ZN2_CY6_FUNGAL_2"/>
    <property type="match status" value="1"/>
</dbReference>
<keyword evidence="2" id="KW-0238">DNA-binding</keyword>
<reference evidence="7 8" key="1">
    <citation type="submission" date="2015-04" db="EMBL/GenBank/DDBJ databases">
        <authorList>
            <person name="Syromyatnikov M.Y."/>
            <person name="Popov V.N."/>
        </authorList>
    </citation>
    <scope>NUCLEOTIDE SEQUENCE [LARGE SCALE GENOMIC DNA]</scope>
    <source>
        <strain evidence="7">WF-38-12</strain>
    </source>
</reference>
<dbReference type="CDD" id="cd00067">
    <property type="entry name" value="GAL4"/>
    <property type="match status" value="1"/>
</dbReference>
<keyword evidence="4" id="KW-0539">Nucleus</keyword>
<accession>A0A0U1M6U9</accession>
<keyword evidence="1" id="KW-0805">Transcription regulation</keyword>
<dbReference type="Proteomes" id="UP000054383">
    <property type="component" value="Unassembled WGS sequence"/>
</dbReference>
<proteinExistence type="predicted"/>
<dbReference type="GO" id="GO:0008270">
    <property type="term" value="F:zinc ion binding"/>
    <property type="evidence" value="ECO:0007669"/>
    <property type="project" value="InterPro"/>
</dbReference>
<dbReference type="PANTHER" id="PTHR33840:SF1">
    <property type="entry name" value="TLE1 PHOSPHOLIPASE DOMAIN-CONTAINING PROTEIN"/>
    <property type="match status" value="1"/>
</dbReference>
<dbReference type="STRING" id="28573.A0A0U1M6U9"/>
<dbReference type="InterPro" id="IPR036864">
    <property type="entry name" value="Zn2-C6_fun-type_DNA-bd_sf"/>
</dbReference>
<sequence>MPNVGRPSRDCHTCRQRRVKCDLTRPQCNRCIKWGQPCPGYRDELDARFRDESIESLQSQGGRHRRKRRARGSDCSSTTGDGTRICGKIESDSRGASLLVEPNFKQVALYSAPLTIYRNPIKTRGNWTDRQLLHYYQSVASAELSGVHTTKFWNNIVLQQSQDEPVLWQALVALGSTHQDFVLGENPADSQHLTSLWQYNKAITHLGRYIGQSGRPSRKTVLFCCVVLYCAACAMGKFEDAQLHLQAGLSTIHQYIVDSGKSMAVHAVSDADDFKYLLHVYSWMDTQATFCDPGRPPFLSSVADDHITRGASWIPEKFQCPSDAQMALEILHGRLVHFLTCNKHVKNVPVHQLPPLVVKKRSLLEQQLTRWKSAFDQSMDKESFQNTTASQHLNLQYRSLLVVFHGGLEAGSEMALCRDFDPELKEIFALIKSILKNERATNPNHSQRSFSFSTGILPQLCGVLFKCRDHDLRSEALALLKGSHQREGLTDSETLAQVFEKLALAVDVENEKRPRSCHLSLEQYACRINEQCFCALISVPVNMEALAERRRSRHKRLIICCDGTWEDGTSSEIDSPPTNITRICRAIKGYAEVEIDGIPTQIPQITYYQKGVGTGVLDRYIGGLSGAGLSANVRAAYAFLAENFDEGDQIYFFGFSRGAYTARAVAGLVADMGLLTNRGMDNFSTVYNDYYKHKKLSYDTEVREQLGFRPPLPRFTIQVIGVFDTVGFHDFHLTSSLFGEKFELPNTILSRDVQYAFHALSLDEERAAFAPTLWHSPVKVPDQELLQVWFSGAHGDIGGGEEDPRLSNIALAWMIQNCTKHNQLEFNLDYLFDAPAPALLDVRAPWATSLGQEDHWKLVQYMEAFFFGKTVRTPQEYVDGNNEIGYTNEWIHESIKDRNINKSEKSTASFTYWPSKTVARRLDSDMWLLKNGNEIRQLGAGKTEFLLRGRIRTVRAMQIDLAW</sequence>
<organism evidence="7 8">
    <name type="scientific">Talaromyces islandicus</name>
    <name type="common">Penicillium islandicum</name>
    <dbReference type="NCBI Taxonomy" id="28573"/>
    <lineage>
        <taxon>Eukaryota</taxon>
        <taxon>Fungi</taxon>
        <taxon>Dikarya</taxon>
        <taxon>Ascomycota</taxon>
        <taxon>Pezizomycotina</taxon>
        <taxon>Eurotiomycetes</taxon>
        <taxon>Eurotiomycetidae</taxon>
        <taxon>Eurotiales</taxon>
        <taxon>Trichocomaceae</taxon>
        <taxon>Talaromyces</taxon>
        <taxon>Talaromyces sect. Islandici</taxon>
    </lineage>
</organism>
<dbReference type="InterPro" id="IPR001138">
    <property type="entry name" value="Zn2Cys6_DnaBD"/>
</dbReference>
<keyword evidence="3" id="KW-0804">Transcription</keyword>
<evidence type="ECO:0000259" key="6">
    <source>
        <dbReference type="PROSITE" id="PS50048"/>
    </source>
</evidence>
<keyword evidence="8" id="KW-1185">Reference proteome</keyword>
<dbReference type="AlphaFoldDB" id="A0A0U1M6U9"/>
<dbReference type="PANTHER" id="PTHR33840">
    <property type="match status" value="1"/>
</dbReference>